<sequence>MAGTDGGWRAQVPEGDEGGTGRMKYWYCPHRRLYGAHQVQVRGKGRLQIRKRGNSLVAGSVASHLSSQWGAFFPNVPRRRDESTVYFLKRRGMRQRQRVTGPLHQRHEFASPTRPARCRRLPVFSRASHTQSAMDGRTVRTVHGCCAVMCGVQRGAKPSWARDKHSSHNVHGGIGRIRSVSTSRPEQADISWYT</sequence>
<feature type="region of interest" description="Disordered" evidence="1">
    <location>
        <begin position="158"/>
        <end position="194"/>
    </location>
</feature>
<accession>A0A2V1E491</accession>
<dbReference type="EMBL" id="KZ805315">
    <property type="protein sequence ID" value="PVI05291.1"/>
    <property type="molecule type" value="Genomic_DNA"/>
</dbReference>
<evidence type="ECO:0000256" key="1">
    <source>
        <dbReference type="SAM" id="MobiDB-lite"/>
    </source>
</evidence>
<dbReference type="Proteomes" id="UP000244855">
    <property type="component" value="Unassembled WGS sequence"/>
</dbReference>
<name>A0A2V1E491_9PLEO</name>
<evidence type="ECO:0000313" key="3">
    <source>
        <dbReference type="Proteomes" id="UP000244855"/>
    </source>
</evidence>
<organism evidence="2 3">
    <name type="scientific">Periconia macrospinosa</name>
    <dbReference type="NCBI Taxonomy" id="97972"/>
    <lineage>
        <taxon>Eukaryota</taxon>
        <taxon>Fungi</taxon>
        <taxon>Dikarya</taxon>
        <taxon>Ascomycota</taxon>
        <taxon>Pezizomycotina</taxon>
        <taxon>Dothideomycetes</taxon>
        <taxon>Pleosporomycetidae</taxon>
        <taxon>Pleosporales</taxon>
        <taxon>Massarineae</taxon>
        <taxon>Periconiaceae</taxon>
        <taxon>Periconia</taxon>
    </lineage>
</organism>
<dbReference type="AlphaFoldDB" id="A0A2V1E491"/>
<keyword evidence="3" id="KW-1185">Reference proteome</keyword>
<proteinExistence type="predicted"/>
<reference evidence="2 3" key="1">
    <citation type="journal article" date="2018" name="Sci. Rep.">
        <title>Comparative genomics provides insights into the lifestyle and reveals functional heterogeneity of dark septate endophytic fungi.</title>
        <authorList>
            <person name="Knapp D.G."/>
            <person name="Nemeth J.B."/>
            <person name="Barry K."/>
            <person name="Hainaut M."/>
            <person name="Henrissat B."/>
            <person name="Johnson J."/>
            <person name="Kuo A."/>
            <person name="Lim J.H.P."/>
            <person name="Lipzen A."/>
            <person name="Nolan M."/>
            <person name="Ohm R.A."/>
            <person name="Tamas L."/>
            <person name="Grigoriev I.V."/>
            <person name="Spatafora J.W."/>
            <person name="Nagy L.G."/>
            <person name="Kovacs G.M."/>
        </authorList>
    </citation>
    <scope>NUCLEOTIDE SEQUENCE [LARGE SCALE GENOMIC DNA]</scope>
    <source>
        <strain evidence="2 3">DSE2036</strain>
    </source>
</reference>
<gene>
    <name evidence="2" type="ORF">DM02DRAFT_725257</name>
</gene>
<evidence type="ECO:0000313" key="2">
    <source>
        <dbReference type="EMBL" id="PVI05291.1"/>
    </source>
</evidence>
<protein>
    <submittedName>
        <fullName evidence="2">Uncharacterized protein</fullName>
    </submittedName>
</protein>